<keyword evidence="3" id="KW-0540">Nuclease</keyword>
<evidence type="ECO:0000256" key="4">
    <source>
        <dbReference type="ARBA" id="ARBA00022759"/>
    </source>
</evidence>
<sequence length="344" mass="39207">MFLSETFSGAAWPWAIVEKEAYSIIATCQRADYLLHRPGGFTLYTDHRKFQFIFNPTSVLSSVPKYTADKHQRWALLPMAYDYDICDIASDENVWADLLSRWGSSLRKFVPFAQFRTTSTSDDKYILVIKDDVSKYVWFFAVPDATADTTYTCLMDWFAAFGVCLAWVSDQGTHFRNEVIQALQYALGAHHHFTTARCPWANRTVELRVKWCGPAQITKAVSAWIFTVKNLITGDDREVHASRLKVYSDATLNVTKELLHHIVHNSEGHVVAQILDSRYSYAEKRFELLVNSRGLSSAKDSWEPAVTLLEDVPVLVKIFIRANRRTAKTKKLVSGLDLNALVHN</sequence>
<dbReference type="InterPro" id="IPR000953">
    <property type="entry name" value="Chromo/chromo_shadow_dom"/>
</dbReference>
<dbReference type="SUPFAM" id="SSF53098">
    <property type="entry name" value="Ribonuclease H-like"/>
    <property type="match status" value="1"/>
</dbReference>
<evidence type="ECO:0000256" key="5">
    <source>
        <dbReference type="ARBA" id="ARBA00022801"/>
    </source>
</evidence>
<dbReference type="GO" id="GO:0004519">
    <property type="term" value="F:endonuclease activity"/>
    <property type="evidence" value="ECO:0007669"/>
    <property type="project" value="UniProtKB-KW"/>
</dbReference>
<dbReference type="PROSITE" id="PS50013">
    <property type="entry name" value="CHROMO_2"/>
    <property type="match status" value="1"/>
</dbReference>
<evidence type="ECO:0000256" key="3">
    <source>
        <dbReference type="ARBA" id="ARBA00022722"/>
    </source>
</evidence>
<protein>
    <submittedName>
        <fullName evidence="9">Unnamed protein product</fullName>
    </submittedName>
</protein>
<name>A0A9W7DB76_9STRA</name>
<comment type="caution">
    <text evidence="9">The sequence shown here is derived from an EMBL/GenBank/DDBJ whole genome shotgun (WGS) entry which is preliminary data.</text>
</comment>
<keyword evidence="1" id="KW-0808">Transferase</keyword>
<dbReference type="InterPro" id="IPR012337">
    <property type="entry name" value="RNaseH-like_sf"/>
</dbReference>
<dbReference type="InterPro" id="IPR001584">
    <property type="entry name" value="Integrase_cat-core"/>
</dbReference>
<dbReference type="AlphaFoldDB" id="A0A9W7DB76"/>
<evidence type="ECO:0000259" key="8">
    <source>
        <dbReference type="PROSITE" id="PS50994"/>
    </source>
</evidence>
<evidence type="ECO:0000259" key="7">
    <source>
        <dbReference type="PROSITE" id="PS50013"/>
    </source>
</evidence>
<keyword evidence="6" id="KW-0695">RNA-directed DNA polymerase</keyword>
<organism evidence="9 10">
    <name type="scientific">Phytophthora fragariaefolia</name>
    <dbReference type="NCBI Taxonomy" id="1490495"/>
    <lineage>
        <taxon>Eukaryota</taxon>
        <taxon>Sar</taxon>
        <taxon>Stramenopiles</taxon>
        <taxon>Oomycota</taxon>
        <taxon>Peronosporomycetes</taxon>
        <taxon>Peronosporales</taxon>
        <taxon>Peronosporaceae</taxon>
        <taxon>Phytophthora</taxon>
    </lineage>
</organism>
<feature type="domain" description="Integrase catalytic" evidence="8">
    <location>
        <begin position="88"/>
        <end position="206"/>
    </location>
</feature>
<dbReference type="InterPro" id="IPR036397">
    <property type="entry name" value="RNaseH_sf"/>
</dbReference>
<keyword evidence="5" id="KW-0378">Hydrolase</keyword>
<dbReference type="Pfam" id="PF17917">
    <property type="entry name" value="RT_RNaseH"/>
    <property type="match status" value="1"/>
</dbReference>
<dbReference type="OrthoDB" id="125320at2759"/>
<keyword evidence="10" id="KW-1185">Reference proteome</keyword>
<dbReference type="Proteomes" id="UP001165121">
    <property type="component" value="Unassembled WGS sequence"/>
</dbReference>
<reference evidence="9" key="1">
    <citation type="submission" date="2023-04" db="EMBL/GenBank/DDBJ databases">
        <title>Phytophthora fragariaefolia NBRC 109709.</title>
        <authorList>
            <person name="Ichikawa N."/>
            <person name="Sato H."/>
            <person name="Tonouchi N."/>
        </authorList>
    </citation>
    <scope>NUCLEOTIDE SEQUENCE</scope>
    <source>
        <strain evidence="9">NBRC 109709</strain>
    </source>
</reference>
<keyword evidence="4" id="KW-0255">Endonuclease</keyword>
<evidence type="ECO:0000256" key="1">
    <source>
        <dbReference type="ARBA" id="ARBA00022679"/>
    </source>
</evidence>
<dbReference type="PANTHER" id="PTHR37984">
    <property type="entry name" value="PROTEIN CBG26694"/>
    <property type="match status" value="1"/>
</dbReference>
<keyword evidence="2" id="KW-0548">Nucleotidyltransferase</keyword>
<dbReference type="Pfam" id="PF00665">
    <property type="entry name" value="rve"/>
    <property type="match status" value="1"/>
</dbReference>
<dbReference type="EMBL" id="BSXT01018882">
    <property type="protein sequence ID" value="GMG15436.1"/>
    <property type="molecule type" value="Genomic_DNA"/>
</dbReference>
<evidence type="ECO:0000313" key="9">
    <source>
        <dbReference type="EMBL" id="GMG15436.1"/>
    </source>
</evidence>
<dbReference type="SUPFAM" id="SSF54160">
    <property type="entry name" value="Chromo domain-like"/>
    <property type="match status" value="1"/>
</dbReference>
<dbReference type="PANTHER" id="PTHR37984:SF5">
    <property type="entry name" value="PROTEIN NYNRIN-LIKE"/>
    <property type="match status" value="1"/>
</dbReference>
<dbReference type="InterPro" id="IPR016197">
    <property type="entry name" value="Chromo-like_dom_sf"/>
</dbReference>
<evidence type="ECO:0000256" key="6">
    <source>
        <dbReference type="ARBA" id="ARBA00022918"/>
    </source>
</evidence>
<feature type="domain" description="Chromo" evidence="7">
    <location>
        <begin position="269"/>
        <end position="331"/>
    </location>
</feature>
<dbReference type="Gene3D" id="2.40.50.40">
    <property type="match status" value="1"/>
</dbReference>
<dbReference type="InterPro" id="IPR050951">
    <property type="entry name" value="Retrovirus_Pol_polyprotein"/>
</dbReference>
<dbReference type="InterPro" id="IPR041373">
    <property type="entry name" value="RT_RNaseH"/>
</dbReference>
<dbReference type="GO" id="GO:0016787">
    <property type="term" value="F:hydrolase activity"/>
    <property type="evidence" value="ECO:0007669"/>
    <property type="project" value="UniProtKB-KW"/>
</dbReference>
<proteinExistence type="predicted"/>
<dbReference type="Gene3D" id="3.30.420.10">
    <property type="entry name" value="Ribonuclease H-like superfamily/Ribonuclease H"/>
    <property type="match status" value="1"/>
</dbReference>
<dbReference type="GO" id="GO:0003964">
    <property type="term" value="F:RNA-directed DNA polymerase activity"/>
    <property type="evidence" value="ECO:0007669"/>
    <property type="project" value="UniProtKB-KW"/>
</dbReference>
<evidence type="ECO:0000313" key="10">
    <source>
        <dbReference type="Proteomes" id="UP001165121"/>
    </source>
</evidence>
<dbReference type="GO" id="GO:0003676">
    <property type="term" value="F:nucleic acid binding"/>
    <property type="evidence" value="ECO:0007669"/>
    <property type="project" value="InterPro"/>
</dbReference>
<accession>A0A9W7DB76</accession>
<dbReference type="PROSITE" id="PS50994">
    <property type="entry name" value="INTEGRASE"/>
    <property type="match status" value="1"/>
</dbReference>
<gene>
    <name evidence="9" type="ORF">Pfra01_002944900</name>
</gene>
<dbReference type="GO" id="GO:0015074">
    <property type="term" value="P:DNA integration"/>
    <property type="evidence" value="ECO:0007669"/>
    <property type="project" value="InterPro"/>
</dbReference>
<evidence type="ECO:0000256" key="2">
    <source>
        <dbReference type="ARBA" id="ARBA00022695"/>
    </source>
</evidence>